<keyword evidence="2" id="KW-1003">Cell membrane</keyword>
<evidence type="ECO:0000313" key="9">
    <source>
        <dbReference type="EMBL" id="OUD12364.1"/>
    </source>
</evidence>
<organism evidence="9 10">
    <name type="scientific">Thioflexithrix psekupsensis</name>
    <dbReference type="NCBI Taxonomy" id="1570016"/>
    <lineage>
        <taxon>Bacteria</taxon>
        <taxon>Pseudomonadati</taxon>
        <taxon>Pseudomonadota</taxon>
        <taxon>Gammaproteobacteria</taxon>
        <taxon>Thiotrichales</taxon>
        <taxon>Thioflexithrix</taxon>
    </lineage>
</organism>
<feature type="transmembrane region" description="Helical" evidence="7">
    <location>
        <begin position="157"/>
        <end position="175"/>
    </location>
</feature>
<keyword evidence="10" id="KW-1185">Reference proteome</keyword>
<dbReference type="InterPro" id="IPR050790">
    <property type="entry name" value="ExbB/TolQ_transport"/>
</dbReference>
<feature type="transmembrane region" description="Helical" evidence="7">
    <location>
        <begin position="12"/>
        <end position="31"/>
    </location>
</feature>
<sequence length="208" mass="22806">MLEIIRSGGWVMWPILLCSVLSLAIIVERFWSLRRRAVIPPNLTAQVWQWVKSNSDKRLDEKHLELLRKNSPMGQILAAGLANMHHDREMMKAGIEEIGNQVVHQLERYLNTLGTIAEIAPLLGLLGTVTGIISMLAAVGEGGLGNPTVLSSGLAEALITTAAGLTVAIPTFVFYRYFRGLVDSLVVAMEQEALKLIDVLHGDREANS</sequence>
<keyword evidence="6" id="KW-0813">Transport</keyword>
<protein>
    <submittedName>
        <fullName evidence="9">Biopolymer transporter ExbB</fullName>
    </submittedName>
</protein>
<dbReference type="PANTHER" id="PTHR30625:SF11">
    <property type="entry name" value="MOTA_TOLQ_EXBB PROTON CHANNEL DOMAIN-CONTAINING PROTEIN"/>
    <property type="match status" value="1"/>
</dbReference>
<comment type="subcellular location">
    <subcellularLocation>
        <location evidence="1">Cell membrane</location>
        <topology evidence="1">Multi-pass membrane protein</topology>
    </subcellularLocation>
    <subcellularLocation>
        <location evidence="6">Membrane</location>
        <topology evidence="6">Multi-pass membrane protein</topology>
    </subcellularLocation>
</comment>
<evidence type="ECO:0000256" key="6">
    <source>
        <dbReference type="RuleBase" id="RU004057"/>
    </source>
</evidence>
<dbReference type="GO" id="GO:0017038">
    <property type="term" value="P:protein import"/>
    <property type="evidence" value="ECO:0007669"/>
    <property type="project" value="TreeGrafter"/>
</dbReference>
<dbReference type="PANTHER" id="PTHR30625">
    <property type="entry name" value="PROTEIN TOLQ"/>
    <property type="match status" value="1"/>
</dbReference>
<feature type="domain" description="MotA/TolQ/ExbB proton channel" evidence="8">
    <location>
        <begin position="69"/>
        <end position="190"/>
    </location>
</feature>
<evidence type="ECO:0000259" key="8">
    <source>
        <dbReference type="Pfam" id="PF01618"/>
    </source>
</evidence>
<dbReference type="EMBL" id="MSLT01000023">
    <property type="protein sequence ID" value="OUD12364.1"/>
    <property type="molecule type" value="Genomic_DNA"/>
</dbReference>
<dbReference type="Proteomes" id="UP000194798">
    <property type="component" value="Unassembled WGS sequence"/>
</dbReference>
<evidence type="ECO:0000256" key="1">
    <source>
        <dbReference type="ARBA" id="ARBA00004651"/>
    </source>
</evidence>
<evidence type="ECO:0000256" key="4">
    <source>
        <dbReference type="ARBA" id="ARBA00022989"/>
    </source>
</evidence>
<dbReference type="OrthoDB" id="4045at2"/>
<keyword evidence="3 7" id="KW-0812">Transmembrane</keyword>
<evidence type="ECO:0000256" key="7">
    <source>
        <dbReference type="SAM" id="Phobius"/>
    </source>
</evidence>
<evidence type="ECO:0000256" key="5">
    <source>
        <dbReference type="ARBA" id="ARBA00023136"/>
    </source>
</evidence>
<keyword evidence="6" id="KW-0653">Protein transport</keyword>
<dbReference type="Pfam" id="PF01618">
    <property type="entry name" value="MotA_ExbB"/>
    <property type="match status" value="1"/>
</dbReference>
<dbReference type="AlphaFoldDB" id="A0A251X4E4"/>
<comment type="caution">
    <text evidence="9">The sequence shown here is derived from an EMBL/GenBank/DDBJ whole genome shotgun (WGS) entry which is preliminary data.</text>
</comment>
<evidence type="ECO:0000256" key="2">
    <source>
        <dbReference type="ARBA" id="ARBA00022475"/>
    </source>
</evidence>
<dbReference type="InterPro" id="IPR002898">
    <property type="entry name" value="MotA_ExbB_proton_chnl"/>
</dbReference>
<reference evidence="9 10" key="1">
    <citation type="submission" date="2016-12" db="EMBL/GenBank/DDBJ databases">
        <title>Thioflexothrix psekupsii D3 genome sequencing and assembly.</title>
        <authorList>
            <person name="Fomenkov A."/>
            <person name="Vincze T."/>
            <person name="Grabovich M."/>
            <person name="Anton B.P."/>
            <person name="Dubinina G."/>
            <person name="Orlova M."/>
            <person name="Belousova E."/>
            <person name="Roberts R.J."/>
        </authorList>
    </citation>
    <scope>NUCLEOTIDE SEQUENCE [LARGE SCALE GENOMIC DNA]</scope>
    <source>
        <strain evidence="9">D3</strain>
    </source>
</reference>
<gene>
    <name evidence="9" type="ORF">TPSD3_14730</name>
</gene>
<accession>A0A251X4E4</accession>
<evidence type="ECO:0000313" key="10">
    <source>
        <dbReference type="Proteomes" id="UP000194798"/>
    </source>
</evidence>
<comment type="similarity">
    <text evidence="6">Belongs to the exbB/tolQ family.</text>
</comment>
<feature type="transmembrane region" description="Helical" evidence="7">
    <location>
        <begin position="116"/>
        <end position="137"/>
    </location>
</feature>
<evidence type="ECO:0000256" key="3">
    <source>
        <dbReference type="ARBA" id="ARBA00022692"/>
    </source>
</evidence>
<dbReference type="GO" id="GO:0005886">
    <property type="term" value="C:plasma membrane"/>
    <property type="evidence" value="ECO:0007669"/>
    <property type="project" value="UniProtKB-SubCell"/>
</dbReference>
<keyword evidence="4 7" id="KW-1133">Transmembrane helix</keyword>
<name>A0A251X4E4_9GAMM</name>
<proteinExistence type="inferred from homology"/>
<dbReference type="RefSeq" id="WP_086489314.1">
    <property type="nucleotide sequence ID" value="NZ_MSLT01000023.1"/>
</dbReference>
<keyword evidence="5 7" id="KW-0472">Membrane</keyword>